<keyword evidence="7" id="KW-0812">Transmembrane</keyword>
<evidence type="ECO:0000256" key="5">
    <source>
        <dbReference type="ARBA" id="ARBA00022777"/>
    </source>
</evidence>
<evidence type="ECO:0000256" key="2">
    <source>
        <dbReference type="ARBA" id="ARBA00012438"/>
    </source>
</evidence>
<dbReference type="Gene3D" id="3.30.565.10">
    <property type="entry name" value="Histidine kinase-like ATPase, C-terminal domain"/>
    <property type="match status" value="1"/>
</dbReference>
<dbReference type="RefSeq" id="WP_202188394.1">
    <property type="nucleotide sequence ID" value="NZ_VVYX01000225.1"/>
</dbReference>
<organism evidence="9 10">
    <name type="scientific">Bacteroides cellulosilyticus</name>
    <dbReference type="NCBI Taxonomy" id="246787"/>
    <lineage>
        <taxon>Bacteria</taxon>
        <taxon>Pseudomonadati</taxon>
        <taxon>Bacteroidota</taxon>
        <taxon>Bacteroidia</taxon>
        <taxon>Bacteroidales</taxon>
        <taxon>Bacteroidaceae</taxon>
        <taxon>Bacteroides</taxon>
    </lineage>
</organism>
<dbReference type="FunFam" id="1.10.287.130:FF:000034">
    <property type="entry name" value="Two-component system sensor histidine kinase/response regulator"/>
    <property type="match status" value="1"/>
</dbReference>
<evidence type="ECO:0000259" key="8">
    <source>
        <dbReference type="PROSITE" id="PS50109"/>
    </source>
</evidence>
<dbReference type="PROSITE" id="PS50109">
    <property type="entry name" value="HIS_KIN"/>
    <property type="match status" value="1"/>
</dbReference>
<dbReference type="InterPro" id="IPR036097">
    <property type="entry name" value="HisK_dim/P_sf"/>
</dbReference>
<dbReference type="PANTHER" id="PTHR43547:SF2">
    <property type="entry name" value="HYBRID SIGNAL TRANSDUCTION HISTIDINE KINASE C"/>
    <property type="match status" value="1"/>
</dbReference>
<keyword evidence="3" id="KW-0597">Phosphoprotein</keyword>
<dbReference type="PANTHER" id="PTHR43547">
    <property type="entry name" value="TWO-COMPONENT HISTIDINE KINASE"/>
    <property type="match status" value="1"/>
</dbReference>
<sequence>AVPLAFTHVRVANKERLYTNGTLQLHERDKSLYIEFAALDYDASTFANYYYRLKGFDDKWIKVPANRRQAAYTNLRPGNYTFELRYAPDGKQWLEEMAELHIAVSPYFYKTIWFILSILVLLSFLIYKVLSWRLRSLKEQQEILHIKVEERTRELEEQKKLLSTQASELYRQNQLLKQQNEKITKQKGQLIQMSKKVQELTVDKLAFFTNITHEFRTPLTLIVGPIERALKLSYNPQVIEQLHFVERNSKYLLSLVNQLMDFRKVESGKMEIVRNPGNFAKLLNELLVPFDAYASERGITIERRFRLPSCEIMYDEDAMHKVIVNLIGNALKFTPKGGQITIYATPLRQEEQEKLFICIRDTGPGLPEEEIDKVFNRFYQSQNKTHSSINGQSGTGIGLYLCKRIVQLHGGSICAK</sequence>
<name>A0A6L3JPQ3_9BACE</name>
<dbReference type="Gene3D" id="2.60.40.10">
    <property type="entry name" value="Immunoglobulins"/>
    <property type="match status" value="1"/>
</dbReference>
<keyword evidence="4" id="KW-0808">Transferase</keyword>
<comment type="caution">
    <text evidence="9">The sequence shown here is derived from an EMBL/GenBank/DDBJ whole genome shotgun (WGS) entry which is preliminary data.</text>
</comment>
<dbReference type="InterPro" id="IPR004358">
    <property type="entry name" value="Sig_transdc_His_kin-like_C"/>
</dbReference>
<evidence type="ECO:0000256" key="6">
    <source>
        <dbReference type="SAM" id="Coils"/>
    </source>
</evidence>
<dbReference type="InterPro" id="IPR011123">
    <property type="entry name" value="Y_Y_Y"/>
</dbReference>
<dbReference type="InterPro" id="IPR013783">
    <property type="entry name" value="Ig-like_fold"/>
</dbReference>
<feature type="non-terminal residue" evidence="9">
    <location>
        <position position="416"/>
    </location>
</feature>
<gene>
    <name evidence="9" type="ORF">F2Y87_29805</name>
</gene>
<dbReference type="SMART" id="SM00387">
    <property type="entry name" value="HATPase_c"/>
    <property type="match status" value="1"/>
</dbReference>
<accession>A0A6L3JPQ3</accession>
<feature type="non-terminal residue" evidence="9">
    <location>
        <position position="1"/>
    </location>
</feature>
<dbReference type="Gene3D" id="1.10.287.130">
    <property type="match status" value="1"/>
</dbReference>
<dbReference type="InterPro" id="IPR005467">
    <property type="entry name" value="His_kinase_dom"/>
</dbReference>
<feature type="coiled-coil region" evidence="6">
    <location>
        <begin position="138"/>
        <end position="196"/>
    </location>
</feature>
<protein>
    <recommendedName>
        <fullName evidence="2">histidine kinase</fullName>
        <ecNumber evidence="2">2.7.13.3</ecNumber>
    </recommendedName>
</protein>
<dbReference type="SUPFAM" id="SSF47384">
    <property type="entry name" value="Homodimeric domain of signal transducing histidine kinase"/>
    <property type="match status" value="1"/>
</dbReference>
<evidence type="ECO:0000256" key="7">
    <source>
        <dbReference type="SAM" id="Phobius"/>
    </source>
</evidence>
<dbReference type="GO" id="GO:0000155">
    <property type="term" value="F:phosphorelay sensor kinase activity"/>
    <property type="evidence" value="ECO:0007669"/>
    <property type="project" value="InterPro"/>
</dbReference>
<dbReference type="EC" id="2.7.13.3" evidence="2"/>
<evidence type="ECO:0000313" key="9">
    <source>
        <dbReference type="EMBL" id="KAA5406774.1"/>
    </source>
</evidence>
<dbReference type="FunFam" id="3.30.565.10:FF:000006">
    <property type="entry name" value="Sensor histidine kinase WalK"/>
    <property type="match status" value="1"/>
</dbReference>
<keyword evidence="7" id="KW-1133">Transmembrane helix</keyword>
<dbReference type="InterPro" id="IPR003594">
    <property type="entry name" value="HATPase_dom"/>
</dbReference>
<dbReference type="InterPro" id="IPR003661">
    <property type="entry name" value="HisK_dim/P_dom"/>
</dbReference>
<dbReference type="CDD" id="cd00082">
    <property type="entry name" value="HisKA"/>
    <property type="match status" value="1"/>
</dbReference>
<dbReference type="EMBL" id="VVYX01000225">
    <property type="protein sequence ID" value="KAA5406774.1"/>
    <property type="molecule type" value="Genomic_DNA"/>
</dbReference>
<evidence type="ECO:0000256" key="1">
    <source>
        <dbReference type="ARBA" id="ARBA00000085"/>
    </source>
</evidence>
<proteinExistence type="predicted"/>
<dbReference type="Pfam" id="PF00512">
    <property type="entry name" value="HisKA"/>
    <property type="match status" value="1"/>
</dbReference>
<keyword evidence="5 9" id="KW-0418">Kinase</keyword>
<dbReference type="Pfam" id="PF02518">
    <property type="entry name" value="HATPase_c"/>
    <property type="match status" value="1"/>
</dbReference>
<comment type="catalytic activity">
    <reaction evidence="1">
        <text>ATP + protein L-histidine = ADP + protein N-phospho-L-histidine.</text>
        <dbReference type="EC" id="2.7.13.3"/>
    </reaction>
</comment>
<dbReference type="Proteomes" id="UP000482653">
    <property type="component" value="Unassembled WGS sequence"/>
</dbReference>
<dbReference type="PRINTS" id="PR00344">
    <property type="entry name" value="BCTRLSENSOR"/>
</dbReference>
<dbReference type="InterPro" id="IPR036890">
    <property type="entry name" value="HATPase_C_sf"/>
</dbReference>
<keyword evidence="6" id="KW-0175">Coiled coil</keyword>
<evidence type="ECO:0000256" key="4">
    <source>
        <dbReference type="ARBA" id="ARBA00022679"/>
    </source>
</evidence>
<dbReference type="Pfam" id="PF07495">
    <property type="entry name" value="Y_Y_Y"/>
    <property type="match status" value="1"/>
</dbReference>
<dbReference type="SMART" id="SM00388">
    <property type="entry name" value="HisKA"/>
    <property type="match status" value="1"/>
</dbReference>
<dbReference type="CDD" id="cd00075">
    <property type="entry name" value="HATPase"/>
    <property type="match status" value="1"/>
</dbReference>
<reference evidence="9 10" key="1">
    <citation type="journal article" date="2019" name="Nat. Med.">
        <title>A library of human gut bacterial isolates paired with longitudinal multiomics data enables mechanistic microbiome research.</title>
        <authorList>
            <person name="Poyet M."/>
            <person name="Groussin M."/>
            <person name="Gibbons S.M."/>
            <person name="Avila-Pacheco J."/>
            <person name="Jiang X."/>
            <person name="Kearney S.M."/>
            <person name="Perrotta A.R."/>
            <person name="Berdy B."/>
            <person name="Zhao S."/>
            <person name="Lieberman T.D."/>
            <person name="Swanson P.K."/>
            <person name="Smith M."/>
            <person name="Roesemann S."/>
            <person name="Alexander J.E."/>
            <person name="Rich S.A."/>
            <person name="Livny J."/>
            <person name="Vlamakis H."/>
            <person name="Clish C."/>
            <person name="Bullock K."/>
            <person name="Deik A."/>
            <person name="Scott J."/>
            <person name="Pierce K.A."/>
            <person name="Xavier R.J."/>
            <person name="Alm E.J."/>
        </authorList>
    </citation>
    <scope>NUCLEOTIDE SEQUENCE [LARGE SCALE GENOMIC DNA]</scope>
    <source>
        <strain evidence="9 10">BIOML-A8</strain>
    </source>
</reference>
<dbReference type="SUPFAM" id="SSF55874">
    <property type="entry name" value="ATPase domain of HSP90 chaperone/DNA topoisomerase II/histidine kinase"/>
    <property type="match status" value="1"/>
</dbReference>
<evidence type="ECO:0000256" key="3">
    <source>
        <dbReference type="ARBA" id="ARBA00022553"/>
    </source>
</evidence>
<feature type="domain" description="Histidine kinase" evidence="8">
    <location>
        <begin position="210"/>
        <end position="416"/>
    </location>
</feature>
<feature type="transmembrane region" description="Helical" evidence="7">
    <location>
        <begin position="107"/>
        <end position="130"/>
    </location>
</feature>
<evidence type="ECO:0000313" key="10">
    <source>
        <dbReference type="Proteomes" id="UP000482653"/>
    </source>
</evidence>
<keyword evidence="7" id="KW-0472">Membrane</keyword>
<dbReference type="AlphaFoldDB" id="A0A6L3JPQ3"/>